<dbReference type="SUPFAM" id="SSF54534">
    <property type="entry name" value="FKBP-like"/>
    <property type="match status" value="2"/>
</dbReference>
<dbReference type="Proteomes" id="UP000256478">
    <property type="component" value="Unassembled WGS sequence"/>
</dbReference>
<evidence type="ECO:0000259" key="8">
    <source>
        <dbReference type="PROSITE" id="PS50198"/>
    </source>
</evidence>
<sequence length="433" mass="48507" precursor="true">MKKTLTAITLATSMMMGMISSAQAQVEQLDKVAAIVNSGVVLESEVKDLLENIKSNAEKNNQSLPSDRALRTQVMDKLINDSLMLQLGERMGVQISDAQLDETISNMARENKLNLSQFREALVAEGVNYEKYRENVRTELISGEVRRANVRRRIYIAPQEVANLLEEMKAQTNLDVEYNLGHILIEFPPNPTQADMNAAKVRADKVIELLNNGSDFAKIAIASSGGANALDGGALGYRNINELPTLFSELVDGQEKDEIFGPIRTGLGFSIVKILDIRGRQKVEIEEVQARHILIKPSIILSEAKAEETLQGFLDQINAGEADFADLAKEHSEGPTSVRGGDLGWADPKSYDPAFRDALARLDTDEYHKPFRSSFGWHLVQLTGRRMLDATKQMNENRAYQLLFNRKFGMESARWIKETRDEAYIEIFEQETK</sequence>
<dbReference type="Pfam" id="PF00639">
    <property type="entry name" value="Rotamase"/>
    <property type="match status" value="2"/>
</dbReference>
<dbReference type="EMBL" id="QUOU01000001">
    <property type="protein sequence ID" value="REL28302.1"/>
    <property type="molecule type" value="Genomic_DNA"/>
</dbReference>
<dbReference type="RefSeq" id="WP_116009342.1">
    <property type="nucleotide sequence ID" value="NZ_QUOU01000001.1"/>
</dbReference>
<comment type="catalytic activity">
    <reaction evidence="7">
        <text>[protein]-peptidylproline (omega=180) = [protein]-peptidylproline (omega=0)</text>
        <dbReference type="Rhea" id="RHEA:16237"/>
        <dbReference type="Rhea" id="RHEA-COMP:10747"/>
        <dbReference type="Rhea" id="RHEA-COMP:10748"/>
        <dbReference type="ChEBI" id="CHEBI:83833"/>
        <dbReference type="ChEBI" id="CHEBI:83834"/>
        <dbReference type="EC" id="5.2.1.8"/>
    </reaction>
</comment>
<dbReference type="InterPro" id="IPR027304">
    <property type="entry name" value="Trigger_fact/SurA_dom_sf"/>
</dbReference>
<dbReference type="GO" id="GO:0006457">
    <property type="term" value="P:protein folding"/>
    <property type="evidence" value="ECO:0007669"/>
    <property type="project" value="UniProtKB-UniRule"/>
</dbReference>
<keyword evidence="6 7" id="KW-0413">Isomerase</keyword>
<dbReference type="GO" id="GO:0043165">
    <property type="term" value="P:Gram-negative-bacterium-type cell outer membrane assembly"/>
    <property type="evidence" value="ECO:0007669"/>
    <property type="project" value="InterPro"/>
</dbReference>
<dbReference type="PANTHER" id="PTHR47637:SF1">
    <property type="entry name" value="CHAPERONE SURA"/>
    <property type="match status" value="1"/>
</dbReference>
<keyword evidence="2 7" id="KW-0677">Repeat</keyword>
<dbReference type="EC" id="5.2.1.8" evidence="7"/>
<evidence type="ECO:0000256" key="2">
    <source>
        <dbReference type="ARBA" id="ARBA00022737"/>
    </source>
</evidence>
<dbReference type="OrthoDB" id="14196at2"/>
<dbReference type="GO" id="GO:0003755">
    <property type="term" value="F:peptidyl-prolyl cis-trans isomerase activity"/>
    <property type="evidence" value="ECO:0007669"/>
    <property type="project" value="UniProtKB-UniRule"/>
</dbReference>
<dbReference type="GO" id="GO:0051082">
    <property type="term" value="F:unfolded protein binding"/>
    <property type="evidence" value="ECO:0007669"/>
    <property type="project" value="UniProtKB-UniRule"/>
</dbReference>
<accession>A0A3E0TWJ0</accession>
<dbReference type="PANTHER" id="PTHR47637">
    <property type="entry name" value="CHAPERONE SURA"/>
    <property type="match status" value="1"/>
</dbReference>
<evidence type="ECO:0000256" key="5">
    <source>
        <dbReference type="ARBA" id="ARBA00023186"/>
    </source>
</evidence>
<keyword evidence="3 7" id="KW-0574">Periplasm</keyword>
<dbReference type="NCBIfam" id="NF008038">
    <property type="entry name" value="PRK10770.1"/>
    <property type="match status" value="1"/>
</dbReference>
<gene>
    <name evidence="7 9" type="primary">surA</name>
    <name evidence="9" type="ORF">DXX93_18160</name>
</gene>
<dbReference type="InterPro" id="IPR023034">
    <property type="entry name" value="PPIase_SurA"/>
</dbReference>
<comment type="function">
    <text evidence="7">Chaperone involved in the correct folding and assembly of outer membrane proteins. Recognizes specific patterns of aromatic residues and the orientation of their side chains, which are found more frequently in integral outer membrane proteins. May act in both early periplasmic and late outer membrane-associated steps of protein maturation.</text>
</comment>
<evidence type="ECO:0000256" key="4">
    <source>
        <dbReference type="ARBA" id="ARBA00023110"/>
    </source>
</evidence>
<dbReference type="SUPFAM" id="SSF109998">
    <property type="entry name" value="Triger factor/SurA peptide-binding domain-like"/>
    <property type="match status" value="1"/>
</dbReference>
<feature type="domain" description="PpiC" evidence="8">
    <location>
        <begin position="175"/>
        <end position="276"/>
    </location>
</feature>
<evidence type="ECO:0000256" key="7">
    <source>
        <dbReference type="HAMAP-Rule" id="MF_01183"/>
    </source>
</evidence>
<dbReference type="InterPro" id="IPR046357">
    <property type="entry name" value="PPIase_dom_sf"/>
</dbReference>
<evidence type="ECO:0000256" key="6">
    <source>
        <dbReference type="ARBA" id="ARBA00023235"/>
    </source>
</evidence>
<reference evidence="9 10" key="1">
    <citation type="submission" date="2018-08" db="EMBL/GenBank/DDBJ databases">
        <title>Thalassotalea euphylliae genome.</title>
        <authorList>
            <person name="Summers S."/>
            <person name="Rice S.A."/>
            <person name="Freckelton M.L."/>
            <person name="Nedved B.T."/>
            <person name="Hadfield M.G."/>
        </authorList>
    </citation>
    <scope>NUCLEOTIDE SEQUENCE [LARGE SCALE GENOMIC DNA]</scope>
    <source>
        <strain evidence="9 10">H1</strain>
    </source>
</reference>
<dbReference type="InterPro" id="IPR000297">
    <property type="entry name" value="PPIase_PpiC"/>
</dbReference>
<comment type="subcellular location">
    <subcellularLocation>
        <location evidence="7">Periplasm</location>
    </subcellularLocation>
    <text evidence="7">Is capable of associating with the outer membrane.</text>
</comment>
<keyword evidence="4 7" id="KW-0697">Rotamase</keyword>
<dbReference type="PROSITE" id="PS01096">
    <property type="entry name" value="PPIC_PPIASE_1"/>
    <property type="match status" value="1"/>
</dbReference>
<dbReference type="Gene3D" id="3.10.50.40">
    <property type="match status" value="2"/>
</dbReference>
<evidence type="ECO:0000313" key="10">
    <source>
        <dbReference type="Proteomes" id="UP000256478"/>
    </source>
</evidence>
<comment type="domain">
    <text evidence="7">The PPIase activity resides only in the second parvulin domain. The N-terminal region and the C-terminal tail are necessary and sufficient for the chaperone activity of SurA. The PPIase activity is dispensable for SurA to function as a chaperone. The N-terminal region and the C-terminal tail are also required for porin recognition.</text>
</comment>
<dbReference type="InterPro" id="IPR015391">
    <property type="entry name" value="SurA_N"/>
</dbReference>
<dbReference type="GO" id="GO:0042277">
    <property type="term" value="F:peptide binding"/>
    <property type="evidence" value="ECO:0007669"/>
    <property type="project" value="InterPro"/>
</dbReference>
<dbReference type="GO" id="GO:0050821">
    <property type="term" value="P:protein stabilization"/>
    <property type="evidence" value="ECO:0007669"/>
    <property type="project" value="InterPro"/>
</dbReference>
<evidence type="ECO:0000313" key="9">
    <source>
        <dbReference type="EMBL" id="REL28302.1"/>
    </source>
</evidence>
<feature type="signal peptide" evidence="7">
    <location>
        <begin position="1"/>
        <end position="24"/>
    </location>
</feature>
<dbReference type="PROSITE" id="PS50198">
    <property type="entry name" value="PPIC_PPIASE_2"/>
    <property type="match status" value="2"/>
</dbReference>
<name>A0A3E0TWJ0_9GAMM</name>
<keyword evidence="1 7" id="KW-0732">Signal</keyword>
<dbReference type="Gene3D" id="1.10.4030.10">
    <property type="entry name" value="Porin chaperone SurA, peptide-binding domain"/>
    <property type="match status" value="2"/>
</dbReference>
<protein>
    <recommendedName>
        <fullName evidence="7">Chaperone SurA</fullName>
    </recommendedName>
    <alternativeName>
        <fullName evidence="7">Peptidyl-prolyl cis-trans isomerase SurA</fullName>
        <shortName evidence="7">PPIase SurA</shortName>
        <ecNumber evidence="7">5.2.1.8</ecNumber>
    </alternativeName>
    <alternativeName>
        <fullName evidence="7">Rotamase SurA</fullName>
    </alternativeName>
</protein>
<comment type="caution">
    <text evidence="9">The sequence shown here is derived from an EMBL/GenBank/DDBJ whole genome shotgun (WGS) entry which is preliminary data.</text>
</comment>
<evidence type="ECO:0000256" key="1">
    <source>
        <dbReference type="ARBA" id="ARBA00022729"/>
    </source>
</evidence>
<feature type="chain" id="PRO_5017840645" description="Chaperone SurA" evidence="7">
    <location>
        <begin position="25"/>
        <end position="433"/>
    </location>
</feature>
<dbReference type="Pfam" id="PF09312">
    <property type="entry name" value="SurA_N"/>
    <property type="match status" value="1"/>
</dbReference>
<feature type="domain" description="PpiC" evidence="8">
    <location>
        <begin position="285"/>
        <end position="384"/>
    </location>
</feature>
<dbReference type="InterPro" id="IPR050280">
    <property type="entry name" value="OMP_Chaperone_SurA"/>
</dbReference>
<dbReference type="GO" id="GO:0030288">
    <property type="term" value="C:outer membrane-bounded periplasmic space"/>
    <property type="evidence" value="ECO:0007669"/>
    <property type="project" value="InterPro"/>
</dbReference>
<evidence type="ECO:0000256" key="3">
    <source>
        <dbReference type="ARBA" id="ARBA00022764"/>
    </source>
</evidence>
<keyword evidence="5 7" id="KW-0143">Chaperone</keyword>
<dbReference type="HAMAP" id="MF_01183">
    <property type="entry name" value="Chaperone_SurA"/>
    <property type="match status" value="1"/>
</dbReference>
<dbReference type="AlphaFoldDB" id="A0A3E0TWJ0"/>
<proteinExistence type="inferred from homology"/>
<organism evidence="9 10">
    <name type="scientific">Thalassotalea euphylliae</name>
    <dbReference type="NCBI Taxonomy" id="1655234"/>
    <lineage>
        <taxon>Bacteria</taxon>
        <taxon>Pseudomonadati</taxon>
        <taxon>Pseudomonadota</taxon>
        <taxon>Gammaproteobacteria</taxon>
        <taxon>Alteromonadales</taxon>
        <taxon>Colwelliaceae</taxon>
        <taxon>Thalassotalea</taxon>
    </lineage>
</organism>
<dbReference type="InterPro" id="IPR023058">
    <property type="entry name" value="PPIase_PpiC_CS"/>
</dbReference>